<evidence type="ECO:0000313" key="1">
    <source>
        <dbReference type="EMBL" id="KKM20939.1"/>
    </source>
</evidence>
<sequence length="46" mass="5621">MLQFVRRDALPEDHPEHMYNYIVREYGVDPEDYGITIRRCPHCKEK</sequence>
<organism evidence="1">
    <name type="scientific">marine sediment metagenome</name>
    <dbReference type="NCBI Taxonomy" id="412755"/>
    <lineage>
        <taxon>unclassified sequences</taxon>
        <taxon>metagenomes</taxon>
        <taxon>ecological metagenomes</taxon>
    </lineage>
</organism>
<dbReference type="AlphaFoldDB" id="A0A0F9IM92"/>
<protein>
    <submittedName>
        <fullName evidence="1">Uncharacterized protein</fullName>
    </submittedName>
</protein>
<feature type="non-terminal residue" evidence="1">
    <location>
        <position position="46"/>
    </location>
</feature>
<name>A0A0F9IM92_9ZZZZ</name>
<accession>A0A0F9IM92</accession>
<reference evidence="1" key="1">
    <citation type="journal article" date="2015" name="Nature">
        <title>Complex archaea that bridge the gap between prokaryotes and eukaryotes.</title>
        <authorList>
            <person name="Spang A."/>
            <person name="Saw J.H."/>
            <person name="Jorgensen S.L."/>
            <person name="Zaremba-Niedzwiedzka K."/>
            <person name="Martijn J."/>
            <person name="Lind A.E."/>
            <person name="van Eijk R."/>
            <person name="Schleper C."/>
            <person name="Guy L."/>
            <person name="Ettema T.J."/>
        </authorList>
    </citation>
    <scope>NUCLEOTIDE SEQUENCE</scope>
</reference>
<comment type="caution">
    <text evidence="1">The sequence shown here is derived from an EMBL/GenBank/DDBJ whole genome shotgun (WGS) entry which is preliminary data.</text>
</comment>
<gene>
    <name evidence="1" type="ORF">LCGC14_1640460</name>
</gene>
<proteinExistence type="predicted"/>
<dbReference type="EMBL" id="LAZR01013665">
    <property type="protein sequence ID" value="KKM20939.1"/>
    <property type="molecule type" value="Genomic_DNA"/>
</dbReference>